<name>A0ABD3MP65_9STRA</name>
<feature type="transmembrane region" description="Helical" evidence="6">
    <location>
        <begin position="68"/>
        <end position="87"/>
    </location>
</feature>
<proteinExistence type="predicted"/>
<dbReference type="PROSITE" id="PS51847">
    <property type="entry name" value="SMP"/>
    <property type="match status" value="1"/>
</dbReference>
<dbReference type="CDD" id="cd21669">
    <property type="entry name" value="SMP_SF"/>
    <property type="match status" value="1"/>
</dbReference>
<dbReference type="GO" id="GO:0016020">
    <property type="term" value="C:membrane"/>
    <property type="evidence" value="ECO:0007669"/>
    <property type="project" value="UniProtKB-SubCell"/>
</dbReference>
<evidence type="ECO:0000313" key="9">
    <source>
        <dbReference type="Proteomes" id="UP001530315"/>
    </source>
</evidence>
<evidence type="ECO:0000256" key="1">
    <source>
        <dbReference type="ARBA" id="ARBA00004370"/>
    </source>
</evidence>
<comment type="subcellular location">
    <subcellularLocation>
        <location evidence="1">Membrane</location>
    </subcellularLocation>
</comment>
<evidence type="ECO:0000313" key="8">
    <source>
        <dbReference type="EMBL" id="KAL3765568.1"/>
    </source>
</evidence>
<reference evidence="8 9" key="1">
    <citation type="submission" date="2024-10" db="EMBL/GenBank/DDBJ databases">
        <title>Updated reference genomes for cyclostephanoid diatoms.</title>
        <authorList>
            <person name="Roberts W.R."/>
            <person name="Alverson A.J."/>
        </authorList>
    </citation>
    <scope>NUCLEOTIDE SEQUENCE [LARGE SCALE GENOMIC DNA]</scope>
    <source>
        <strain evidence="8 9">AJA276-08</strain>
    </source>
</reference>
<dbReference type="InterPro" id="IPR045050">
    <property type="entry name" value="Synaptotagmin_plant"/>
</dbReference>
<keyword evidence="9" id="KW-1185">Reference proteome</keyword>
<keyword evidence="4" id="KW-0446">Lipid-binding</keyword>
<dbReference type="GO" id="GO:0008289">
    <property type="term" value="F:lipid binding"/>
    <property type="evidence" value="ECO:0007669"/>
    <property type="project" value="UniProtKB-KW"/>
</dbReference>
<gene>
    <name evidence="8" type="ORF">ACHAW5_009742</name>
</gene>
<evidence type="ECO:0000259" key="7">
    <source>
        <dbReference type="PROSITE" id="PS51847"/>
    </source>
</evidence>
<dbReference type="Proteomes" id="UP001530315">
    <property type="component" value="Unassembled WGS sequence"/>
</dbReference>
<dbReference type="PANTHER" id="PTHR10774:SF190">
    <property type="entry name" value="C2 CALCIUM_LIPID-BINDING ENDONUCLEASE_EXONUCLEASE_PHOSPHATASE-RELATED"/>
    <property type="match status" value="1"/>
</dbReference>
<accession>A0ABD3MP65</accession>
<evidence type="ECO:0000256" key="6">
    <source>
        <dbReference type="SAM" id="Phobius"/>
    </source>
</evidence>
<evidence type="ECO:0000256" key="2">
    <source>
        <dbReference type="ARBA" id="ARBA00022448"/>
    </source>
</evidence>
<keyword evidence="6" id="KW-1133">Transmembrane helix</keyword>
<comment type="caution">
    <text evidence="8">The sequence shown here is derived from an EMBL/GenBank/DDBJ whole genome shotgun (WGS) entry which is preliminary data.</text>
</comment>
<keyword evidence="5 6" id="KW-0472">Membrane</keyword>
<dbReference type="PANTHER" id="PTHR10774">
    <property type="entry name" value="EXTENDED SYNAPTOTAGMIN-RELATED"/>
    <property type="match status" value="1"/>
</dbReference>
<dbReference type="AlphaFoldDB" id="A0ABD3MP65"/>
<protein>
    <recommendedName>
        <fullName evidence="7">SMP-LTD domain-containing protein</fullName>
    </recommendedName>
</protein>
<keyword evidence="6" id="KW-0812">Transmembrane</keyword>
<keyword evidence="3" id="KW-0445">Lipid transport</keyword>
<evidence type="ECO:0000256" key="4">
    <source>
        <dbReference type="ARBA" id="ARBA00023121"/>
    </source>
</evidence>
<dbReference type="EMBL" id="JALLAZ020001748">
    <property type="protein sequence ID" value="KAL3765568.1"/>
    <property type="molecule type" value="Genomic_DNA"/>
</dbReference>
<keyword evidence="2" id="KW-0813">Transport</keyword>
<evidence type="ECO:0000256" key="5">
    <source>
        <dbReference type="ARBA" id="ARBA00023136"/>
    </source>
</evidence>
<feature type="domain" description="SMP-LTD" evidence="7">
    <location>
        <begin position="146"/>
        <end position="323"/>
    </location>
</feature>
<evidence type="ECO:0000256" key="3">
    <source>
        <dbReference type="ARBA" id="ARBA00023055"/>
    </source>
</evidence>
<organism evidence="8 9">
    <name type="scientific">Stephanodiscus triporus</name>
    <dbReference type="NCBI Taxonomy" id="2934178"/>
    <lineage>
        <taxon>Eukaryota</taxon>
        <taxon>Sar</taxon>
        <taxon>Stramenopiles</taxon>
        <taxon>Ochrophyta</taxon>
        <taxon>Bacillariophyta</taxon>
        <taxon>Coscinodiscophyceae</taxon>
        <taxon>Thalassiosirophycidae</taxon>
        <taxon>Stephanodiscales</taxon>
        <taxon>Stephanodiscaceae</taxon>
        <taxon>Stephanodiscus</taxon>
    </lineage>
</organism>
<dbReference type="GO" id="GO:0006869">
    <property type="term" value="P:lipid transport"/>
    <property type="evidence" value="ECO:0007669"/>
    <property type="project" value="UniProtKB-KW"/>
</dbReference>
<sequence length="509" mass="56343">MDRRAASAWLFTPDRTSSVLVEAVRRTPCPGGDGRRRRAGIRGRCRTASAECAGQVEVVQTIVYRAPFFSLAVSFLLGGLFFSTLCSQDVLRGKEKMSGFKNRFPAALQALKDGVAEVRRVFTESVDAIKKETQMYSAAVGLPGLIPIQYIFDRIFPSMLTAPFESALEDALLQTARDNPQIQRLALRKFSMGEVAPRVLEARLFDIGERDMAFDLEMTWKSEARADIDLRESTFGTKIPVTIQNLRFEGPVRLILVGLRREEPGWEALLISLPRPPQIGFDVKVAGGMITQIPWLKSNFAKMLEKSIEDEVLWPRRAVVSAPAPFKAKPLLNPIQILSLMRDDPLLRMERKLLASIPDDFRSSLEAPSNDGVPQFDIRQVNDGAARGYNGDNADGEIGWLGGDADDDFGGEGVRGGGMPLLGRLRFWQRRRRAATMGAVGTSAAVDVDAVQLMSQYLQQEANNIESANKMPAMVLVGVDERKTFARRALRELILPRSILSYVGKEGGL</sequence>
<dbReference type="InterPro" id="IPR031468">
    <property type="entry name" value="SMP_LBD"/>
</dbReference>